<comment type="caution">
    <text evidence="2">The sequence shown here is derived from an EMBL/GenBank/DDBJ whole genome shotgun (WGS) entry which is preliminary data.</text>
</comment>
<dbReference type="Proteomes" id="UP001642483">
    <property type="component" value="Unassembled WGS sequence"/>
</dbReference>
<reference evidence="2 3" key="1">
    <citation type="submission" date="2024-02" db="EMBL/GenBank/DDBJ databases">
        <authorList>
            <person name="Daric V."/>
            <person name="Darras S."/>
        </authorList>
    </citation>
    <scope>NUCLEOTIDE SEQUENCE [LARGE SCALE GENOMIC DNA]</scope>
</reference>
<accession>A0ABP0G8T8</accession>
<feature type="region of interest" description="Disordered" evidence="1">
    <location>
        <begin position="75"/>
        <end position="128"/>
    </location>
</feature>
<feature type="region of interest" description="Disordered" evidence="1">
    <location>
        <begin position="24"/>
        <end position="61"/>
    </location>
</feature>
<organism evidence="2 3">
    <name type="scientific">Clavelina lepadiformis</name>
    <name type="common">Light-bulb sea squirt</name>
    <name type="synonym">Ascidia lepadiformis</name>
    <dbReference type="NCBI Taxonomy" id="159417"/>
    <lineage>
        <taxon>Eukaryota</taxon>
        <taxon>Metazoa</taxon>
        <taxon>Chordata</taxon>
        <taxon>Tunicata</taxon>
        <taxon>Ascidiacea</taxon>
        <taxon>Aplousobranchia</taxon>
        <taxon>Clavelinidae</taxon>
        <taxon>Clavelina</taxon>
    </lineage>
</organism>
<evidence type="ECO:0000313" key="3">
    <source>
        <dbReference type="Proteomes" id="UP001642483"/>
    </source>
</evidence>
<keyword evidence="3" id="KW-1185">Reference proteome</keyword>
<protein>
    <submittedName>
        <fullName evidence="2">Uncharacterized protein</fullName>
    </submittedName>
</protein>
<dbReference type="EMBL" id="CAWYQH010000108">
    <property type="protein sequence ID" value="CAK8688224.1"/>
    <property type="molecule type" value="Genomic_DNA"/>
</dbReference>
<evidence type="ECO:0000256" key="1">
    <source>
        <dbReference type="SAM" id="MobiDB-lite"/>
    </source>
</evidence>
<sequence>MKTFSTQTSAKLRVDLVSLIFEQEHSDDDDEPALSGDTLRTSPVCQEAAISPSRAPATVSTPRHLAIPQINYELRRSTRRRGKHADDTRLPLENNPNEDGIGAVGRGGQTLNVGPITRSKTSPRKKKSLEVANFTDYPVHFKNTADE</sequence>
<name>A0ABP0G8T8_CLALP</name>
<evidence type="ECO:0000313" key="2">
    <source>
        <dbReference type="EMBL" id="CAK8688224.1"/>
    </source>
</evidence>
<gene>
    <name evidence="2" type="ORF">CVLEPA_LOCUS20248</name>
</gene>
<proteinExistence type="predicted"/>